<evidence type="ECO:0000256" key="2">
    <source>
        <dbReference type="SAM" id="MobiDB-lite"/>
    </source>
</evidence>
<dbReference type="PANTHER" id="PTHR43317">
    <property type="entry name" value="THERMOSPERMINE SYNTHASE ACAULIS5"/>
    <property type="match status" value="1"/>
</dbReference>
<dbReference type="InterPro" id="IPR029063">
    <property type="entry name" value="SAM-dependent_MTases_sf"/>
</dbReference>
<dbReference type="SUPFAM" id="SSF53335">
    <property type="entry name" value="S-adenosyl-L-methionine-dependent methyltransferases"/>
    <property type="match status" value="1"/>
</dbReference>
<dbReference type="AlphaFoldDB" id="A0A398CBI5"/>
<accession>A0A398CBI5</accession>
<dbReference type="RefSeq" id="WP_119108587.1">
    <property type="nucleotide sequence ID" value="NZ_QXJC01000001.1"/>
</dbReference>
<evidence type="ECO:0000313" key="4">
    <source>
        <dbReference type="Proteomes" id="UP000266302"/>
    </source>
</evidence>
<dbReference type="Gene3D" id="3.40.50.150">
    <property type="entry name" value="Vaccinia Virus protein VP39"/>
    <property type="match status" value="1"/>
</dbReference>
<proteinExistence type="predicted"/>
<protein>
    <submittedName>
        <fullName evidence="3">Spermidine synthase</fullName>
    </submittedName>
</protein>
<dbReference type="GO" id="GO:0006596">
    <property type="term" value="P:polyamine biosynthetic process"/>
    <property type="evidence" value="ECO:0007669"/>
    <property type="project" value="UniProtKB-KW"/>
</dbReference>
<feature type="region of interest" description="Disordered" evidence="2">
    <location>
        <begin position="1"/>
        <end position="20"/>
    </location>
</feature>
<keyword evidence="1" id="KW-0620">Polyamine biosynthesis</keyword>
<evidence type="ECO:0000313" key="3">
    <source>
        <dbReference type="EMBL" id="RIE00143.1"/>
    </source>
</evidence>
<dbReference type="EMBL" id="QXJC01000001">
    <property type="protein sequence ID" value="RIE00143.1"/>
    <property type="molecule type" value="Genomic_DNA"/>
</dbReference>
<name>A0A398CBI5_9BURK</name>
<gene>
    <name evidence="3" type="ORF">D3F03_05150</name>
</gene>
<dbReference type="OrthoDB" id="117774at2"/>
<dbReference type="Proteomes" id="UP000266302">
    <property type="component" value="Unassembled WGS sequence"/>
</dbReference>
<sequence>MVSTRSRSAAPSPLPEVSVSDDGDVRHLHLGTPWIQGSMRMAAPFDLELEYIQRMMAWLLFIDPASVRERHAMQLGLGAGAITKFCHKKLRLCTTAIELNPQVLAVCRAWFKLPPDGPKLRVVLADAGEEIKNPMWQGTVDGLAVDLYDDNAAAPVLDSEAFYADCRALLTEDGSMTVNLFGRGSSFVQSLEKMALAFGEDALWAFKPTREGNTVVLAQRTPTRFKRGEQAERCADVQQRWGLPTARWVRGLRPVRL</sequence>
<reference evidence="3 4" key="1">
    <citation type="submission" date="2018-09" db="EMBL/GenBank/DDBJ databases">
        <title>Draft genome of Simplicispira sp. NY-02.</title>
        <authorList>
            <person name="Im W.T."/>
        </authorList>
    </citation>
    <scope>NUCLEOTIDE SEQUENCE [LARGE SCALE GENOMIC DNA]</scope>
    <source>
        <strain evidence="3 4">NY-02</strain>
    </source>
</reference>
<comment type="caution">
    <text evidence="3">The sequence shown here is derived from an EMBL/GenBank/DDBJ whole genome shotgun (WGS) entry which is preliminary data.</text>
</comment>
<dbReference type="PANTHER" id="PTHR43317:SF1">
    <property type="entry name" value="THERMOSPERMINE SYNTHASE ACAULIS5"/>
    <property type="match status" value="1"/>
</dbReference>
<keyword evidence="4" id="KW-1185">Reference proteome</keyword>
<evidence type="ECO:0000256" key="1">
    <source>
        <dbReference type="ARBA" id="ARBA00023115"/>
    </source>
</evidence>
<organism evidence="3 4">
    <name type="scientific">Simplicispira hankyongi</name>
    <dbReference type="NCBI Taxonomy" id="2315688"/>
    <lineage>
        <taxon>Bacteria</taxon>
        <taxon>Pseudomonadati</taxon>
        <taxon>Pseudomonadota</taxon>
        <taxon>Betaproteobacteria</taxon>
        <taxon>Burkholderiales</taxon>
        <taxon>Comamonadaceae</taxon>
        <taxon>Simplicispira</taxon>
    </lineage>
</organism>